<keyword evidence="3" id="KW-1185">Reference proteome</keyword>
<dbReference type="RefSeq" id="WP_090218205.1">
    <property type="nucleotide sequence ID" value="NZ_FMWG01000004.1"/>
</dbReference>
<protein>
    <submittedName>
        <fullName evidence="2">Nitrile hydratase accessory protein</fullName>
    </submittedName>
</protein>
<name>A0A1G5QKZ0_9RHOB</name>
<dbReference type="InterPro" id="IPR042262">
    <property type="entry name" value="CN_hydtase_beta_C"/>
</dbReference>
<organism evidence="2 3">
    <name type="scientific">Epibacterium ulvae</name>
    <dbReference type="NCBI Taxonomy" id="1156985"/>
    <lineage>
        <taxon>Bacteria</taxon>
        <taxon>Pseudomonadati</taxon>
        <taxon>Pseudomonadota</taxon>
        <taxon>Alphaproteobacteria</taxon>
        <taxon>Rhodobacterales</taxon>
        <taxon>Roseobacteraceae</taxon>
        <taxon>Epibacterium</taxon>
    </lineage>
</organism>
<dbReference type="Gene3D" id="1.10.472.20">
    <property type="entry name" value="Nitrile hydratase, beta subunit"/>
    <property type="match status" value="1"/>
</dbReference>
<evidence type="ECO:0000313" key="3">
    <source>
        <dbReference type="Proteomes" id="UP000198767"/>
    </source>
</evidence>
<dbReference type="InterPro" id="IPR023808">
    <property type="entry name" value="Nitrile_Hydratase_acc_put"/>
</dbReference>
<reference evidence="2 3" key="1">
    <citation type="submission" date="2016-10" db="EMBL/GenBank/DDBJ databases">
        <authorList>
            <person name="de Groot N.N."/>
        </authorList>
    </citation>
    <scope>NUCLEOTIDE SEQUENCE [LARGE SCALE GENOMIC DNA]</scope>
    <source>
        <strain evidence="2 3">U95</strain>
    </source>
</reference>
<dbReference type="InterPro" id="IPR008990">
    <property type="entry name" value="Elect_transpt_acc-like_dom_sf"/>
</dbReference>
<dbReference type="EMBL" id="FMWG01000004">
    <property type="protein sequence ID" value="SCZ62382.1"/>
    <property type="molecule type" value="Genomic_DNA"/>
</dbReference>
<dbReference type="InterPro" id="IPR049054">
    <property type="entry name" value="CN_hydtase_beta-like_N"/>
</dbReference>
<evidence type="ECO:0000259" key="1">
    <source>
        <dbReference type="Pfam" id="PF21006"/>
    </source>
</evidence>
<dbReference type="Pfam" id="PF21006">
    <property type="entry name" value="NHase_beta_N"/>
    <property type="match status" value="1"/>
</dbReference>
<evidence type="ECO:0000313" key="2">
    <source>
        <dbReference type="EMBL" id="SCZ62382.1"/>
    </source>
</evidence>
<feature type="domain" description="Nitrile hydratase beta subunit-like N-terminal" evidence="1">
    <location>
        <begin position="24"/>
        <end position="113"/>
    </location>
</feature>
<dbReference type="Proteomes" id="UP000198767">
    <property type="component" value="Unassembled WGS sequence"/>
</dbReference>
<dbReference type="NCBIfam" id="TIGR03889">
    <property type="entry name" value="nitrile_acc"/>
    <property type="match status" value="1"/>
</dbReference>
<dbReference type="STRING" id="1156985.SAMN04488118_104374"/>
<dbReference type="OrthoDB" id="9811616at2"/>
<dbReference type="SUPFAM" id="SSF50090">
    <property type="entry name" value="Electron transport accessory proteins"/>
    <property type="match status" value="1"/>
</dbReference>
<gene>
    <name evidence="2" type="ORF">SAMN04488118_104374</name>
</gene>
<dbReference type="AlphaFoldDB" id="A0A1G5QKZ0"/>
<sequence>MSQCNVDDNVLLQAQRIIPDRPEGDPLFRRAWHARAFALIVTLVKDSDLPWATFQTQLVERLAAQQKDAPARDPEQIDLQYFDCWLEAVEDTLIAQQFIERPEISAQIERIRQSVADIRHSQMSLHPRT</sequence>
<accession>A0A1G5QKZ0</accession>
<proteinExistence type="predicted"/>